<accession>F0SAD7</accession>
<organism evidence="1 2">
    <name type="scientific">Pseudopedobacter saltans (strain ATCC 51119 / DSM 12145 / JCM 21818 / CCUG 39354 / LMG 10337 / NBRC 100064 / NCIMB 13643)</name>
    <name type="common">Pedobacter saltans</name>
    <dbReference type="NCBI Taxonomy" id="762903"/>
    <lineage>
        <taxon>Bacteria</taxon>
        <taxon>Pseudomonadati</taxon>
        <taxon>Bacteroidota</taxon>
        <taxon>Sphingobacteriia</taxon>
        <taxon>Sphingobacteriales</taxon>
        <taxon>Sphingobacteriaceae</taxon>
        <taxon>Pseudopedobacter</taxon>
    </lineage>
</organism>
<dbReference type="eggNOG" id="ENOG5032ZH1">
    <property type="taxonomic scope" value="Bacteria"/>
</dbReference>
<gene>
    <name evidence="1" type="ordered locus">Pedsa_0942</name>
</gene>
<dbReference type="AlphaFoldDB" id="F0SAD7"/>
<dbReference type="KEGG" id="psn:Pedsa_0942"/>
<reference evidence="2" key="2">
    <citation type="submission" date="2011-02" db="EMBL/GenBank/DDBJ databases">
        <title>The complete genome of Pedobacter saltans DSM 12145.</title>
        <authorList>
            <consortium name="US DOE Joint Genome Institute (JGI-PGF)"/>
            <person name="Lucas S."/>
            <person name="Copeland A."/>
            <person name="Lapidus A."/>
            <person name="Bruce D."/>
            <person name="Goodwin L."/>
            <person name="Pitluck S."/>
            <person name="Kyrpides N."/>
            <person name="Mavromatis K."/>
            <person name="Pagani I."/>
            <person name="Ivanova N."/>
            <person name="Ovchinnikova G."/>
            <person name="Lu M."/>
            <person name="Detter J.C."/>
            <person name="Han C."/>
            <person name="Land M."/>
            <person name="Hauser L."/>
            <person name="Markowitz V."/>
            <person name="Cheng J.-F."/>
            <person name="Hugenholtz P."/>
            <person name="Woyke T."/>
            <person name="Wu D."/>
            <person name="Tindall B."/>
            <person name="Pomrenke H.G."/>
            <person name="Brambilla E."/>
            <person name="Klenk H.-P."/>
            <person name="Eisen J.A."/>
        </authorList>
    </citation>
    <scope>NUCLEOTIDE SEQUENCE [LARGE SCALE GENOMIC DNA]</scope>
    <source>
        <strain evidence="2">ATCC 51119 / DSM 12145 / JCM 21818 / LMG 10337 / NBRC 100064 / NCIMB 13643</strain>
    </source>
</reference>
<sequence>MQTELHAVETLLQRGVKVKARAPLLFRLFGKKTIVFKLGQPKAGTLHRVASYYLRTGIDQTKLHEITSEEALTVISVHGKNIYKAVATAILNGYWSGMLFTKPFAWWLSWHLTPKAILTLMDILITYGGIQDFMTTTRLVRSMKLTAPNLGQKTKGS</sequence>
<dbReference type="Proteomes" id="UP000000310">
    <property type="component" value="Chromosome"/>
</dbReference>
<evidence type="ECO:0000313" key="2">
    <source>
        <dbReference type="Proteomes" id="UP000000310"/>
    </source>
</evidence>
<name>F0SAD7_PSESL</name>
<protein>
    <submittedName>
        <fullName evidence="1">Uncharacterized protein</fullName>
    </submittedName>
</protein>
<dbReference type="STRING" id="762903.Pedsa_0942"/>
<dbReference type="EMBL" id="CP002545">
    <property type="protein sequence ID" value="ADY51514.1"/>
    <property type="molecule type" value="Genomic_DNA"/>
</dbReference>
<reference evidence="1 2" key="1">
    <citation type="journal article" date="2011" name="Stand. Genomic Sci.">
        <title>Complete genome sequence of the gliding, heparinolytic Pedobacter saltans type strain (113).</title>
        <authorList>
            <person name="Liolios K."/>
            <person name="Sikorski J."/>
            <person name="Lu M."/>
            <person name="Nolan M."/>
            <person name="Lapidus A."/>
            <person name="Lucas S."/>
            <person name="Hammon N."/>
            <person name="Deshpande S."/>
            <person name="Cheng J.F."/>
            <person name="Tapia R."/>
            <person name="Han C."/>
            <person name="Goodwin L."/>
            <person name="Pitluck S."/>
            <person name="Huntemann M."/>
            <person name="Ivanova N."/>
            <person name="Pagani I."/>
            <person name="Mavromatis K."/>
            <person name="Ovchinikova G."/>
            <person name="Pati A."/>
            <person name="Chen A."/>
            <person name="Palaniappan K."/>
            <person name="Land M."/>
            <person name="Hauser L."/>
            <person name="Brambilla E.M."/>
            <person name="Kotsyurbenko O."/>
            <person name="Rohde M."/>
            <person name="Tindall B.J."/>
            <person name="Abt B."/>
            <person name="Goker M."/>
            <person name="Detter J.C."/>
            <person name="Woyke T."/>
            <person name="Bristow J."/>
            <person name="Eisen J.A."/>
            <person name="Markowitz V."/>
            <person name="Hugenholtz P."/>
            <person name="Klenk H.P."/>
            <person name="Kyrpides N.C."/>
        </authorList>
    </citation>
    <scope>NUCLEOTIDE SEQUENCE [LARGE SCALE GENOMIC DNA]</scope>
    <source>
        <strain evidence="2">ATCC 51119 / DSM 12145 / JCM 21818 / LMG 10337 / NBRC 100064 / NCIMB 13643</strain>
    </source>
</reference>
<evidence type="ECO:0000313" key="1">
    <source>
        <dbReference type="EMBL" id="ADY51514.1"/>
    </source>
</evidence>
<keyword evidence="2" id="KW-1185">Reference proteome</keyword>
<proteinExistence type="predicted"/>
<dbReference type="HOGENOM" id="CLU_137774_0_0_10"/>